<feature type="region of interest" description="Disordered" evidence="1">
    <location>
        <begin position="1"/>
        <end position="27"/>
    </location>
</feature>
<evidence type="ECO:0000256" key="1">
    <source>
        <dbReference type="SAM" id="MobiDB-lite"/>
    </source>
</evidence>
<gene>
    <name evidence="2" type="ORF">PVAP13_6NG147103</name>
</gene>
<comment type="caution">
    <text evidence="2">The sequence shown here is derived from an EMBL/GenBank/DDBJ whole genome shotgun (WGS) entry which is preliminary data.</text>
</comment>
<accession>A0A8T0R239</accession>
<feature type="compositionally biased region" description="Polar residues" evidence="1">
    <location>
        <begin position="59"/>
        <end position="68"/>
    </location>
</feature>
<keyword evidence="3" id="KW-1185">Reference proteome</keyword>
<feature type="compositionally biased region" description="Polar residues" evidence="1">
    <location>
        <begin position="1"/>
        <end position="18"/>
    </location>
</feature>
<reference evidence="2" key="1">
    <citation type="submission" date="2020-05" db="EMBL/GenBank/DDBJ databases">
        <title>WGS assembly of Panicum virgatum.</title>
        <authorList>
            <person name="Lovell J.T."/>
            <person name="Jenkins J."/>
            <person name="Shu S."/>
            <person name="Juenger T.E."/>
            <person name="Schmutz J."/>
        </authorList>
    </citation>
    <scope>NUCLEOTIDE SEQUENCE</scope>
    <source>
        <strain evidence="2">AP13</strain>
    </source>
</reference>
<proteinExistence type="predicted"/>
<evidence type="ECO:0000313" key="3">
    <source>
        <dbReference type="Proteomes" id="UP000823388"/>
    </source>
</evidence>
<dbReference type="Proteomes" id="UP000823388">
    <property type="component" value="Chromosome 6N"/>
</dbReference>
<protein>
    <submittedName>
        <fullName evidence="2">Uncharacterized protein</fullName>
    </submittedName>
</protein>
<feature type="non-terminal residue" evidence="2">
    <location>
        <position position="1"/>
    </location>
</feature>
<evidence type="ECO:0000313" key="2">
    <source>
        <dbReference type="EMBL" id="KAG2579063.1"/>
    </source>
</evidence>
<name>A0A8T0R239_PANVG</name>
<organism evidence="2 3">
    <name type="scientific">Panicum virgatum</name>
    <name type="common">Blackwell switchgrass</name>
    <dbReference type="NCBI Taxonomy" id="38727"/>
    <lineage>
        <taxon>Eukaryota</taxon>
        <taxon>Viridiplantae</taxon>
        <taxon>Streptophyta</taxon>
        <taxon>Embryophyta</taxon>
        <taxon>Tracheophyta</taxon>
        <taxon>Spermatophyta</taxon>
        <taxon>Magnoliopsida</taxon>
        <taxon>Liliopsida</taxon>
        <taxon>Poales</taxon>
        <taxon>Poaceae</taxon>
        <taxon>PACMAD clade</taxon>
        <taxon>Panicoideae</taxon>
        <taxon>Panicodae</taxon>
        <taxon>Paniceae</taxon>
        <taxon>Panicinae</taxon>
        <taxon>Panicum</taxon>
        <taxon>Panicum sect. Hiantes</taxon>
    </lineage>
</organism>
<sequence length="116" mass="12133">YLPSSTGQPSGAKANQPNPGREAPAAAPLPVRVHVPCARPHLPASSSCLLPPSACDSAACNSQNQQIPKGQRAKAKAPKGKMVSSGRHRKDEPQQPSCPTPHSTAGDAMKAERIRR</sequence>
<dbReference type="AlphaFoldDB" id="A0A8T0R239"/>
<dbReference type="EMBL" id="CM029048">
    <property type="protein sequence ID" value="KAG2579063.1"/>
    <property type="molecule type" value="Genomic_DNA"/>
</dbReference>
<feature type="compositionally biased region" description="Polar residues" evidence="1">
    <location>
        <begin position="94"/>
        <end position="103"/>
    </location>
</feature>
<feature type="region of interest" description="Disordered" evidence="1">
    <location>
        <begin position="58"/>
        <end position="116"/>
    </location>
</feature>